<feature type="transmembrane region" description="Helical" evidence="6">
    <location>
        <begin position="362"/>
        <end position="382"/>
    </location>
</feature>
<dbReference type="RefSeq" id="WP_203835952.1">
    <property type="nucleotide sequence ID" value="NZ_BAAATV010000003.1"/>
</dbReference>
<feature type="transmembrane region" description="Helical" evidence="6">
    <location>
        <begin position="524"/>
        <end position="543"/>
    </location>
</feature>
<gene>
    <name evidence="8" type="ORF">Ahu01nite_018000</name>
</gene>
<proteinExistence type="predicted"/>
<feature type="transmembrane region" description="Helical" evidence="6">
    <location>
        <begin position="12"/>
        <end position="29"/>
    </location>
</feature>
<keyword evidence="2" id="KW-1003">Cell membrane</keyword>
<feature type="transmembrane region" description="Helical" evidence="6">
    <location>
        <begin position="287"/>
        <end position="305"/>
    </location>
</feature>
<feature type="transmembrane region" description="Helical" evidence="6">
    <location>
        <begin position="192"/>
        <end position="210"/>
    </location>
</feature>
<evidence type="ECO:0000256" key="6">
    <source>
        <dbReference type="SAM" id="Phobius"/>
    </source>
</evidence>
<comment type="caution">
    <text evidence="8">The sequence shown here is derived from an EMBL/GenBank/DDBJ whole genome shotgun (WGS) entry which is preliminary data.</text>
</comment>
<dbReference type="Pfam" id="PF03706">
    <property type="entry name" value="LPG_synthase_TM"/>
    <property type="match status" value="1"/>
</dbReference>
<reference evidence="8 9" key="1">
    <citation type="submission" date="2021-01" db="EMBL/GenBank/DDBJ databases">
        <title>Whole genome shotgun sequence of Actinoplanes humidus NBRC 14915.</title>
        <authorList>
            <person name="Komaki H."/>
            <person name="Tamura T."/>
        </authorList>
    </citation>
    <scope>NUCLEOTIDE SEQUENCE [LARGE SCALE GENOMIC DNA]</scope>
    <source>
        <strain evidence="8 9">NBRC 14915</strain>
    </source>
</reference>
<evidence type="ECO:0000313" key="9">
    <source>
        <dbReference type="Proteomes" id="UP000603200"/>
    </source>
</evidence>
<dbReference type="CDD" id="cd03386">
    <property type="entry name" value="PAP2_Aur1_like"/>
    <property type="match status" value="1"/>
</dbReference>
<evidence type="ECO:0000256" key="3">
    <source>
        <dbReference type="ARBA" id="ARBA00022692"/>
    </source>
</evidence>
<dbReference type="PANTHER" id="PTHR31310">
    <property type="match status" value="1"/>
</dbReference>
<dbReference type="InterPro" id="IPR052185">
    <property type="entry name" value="IPC_Synthase-Related"/>
</dbReference>
<feature type="transmembrane region" description="Helical" evidence="6">
    <location>
        <begin position="216"/>
        <end position="238"/>
    </location>
</feature>
<feature type="domain" description="Inositolphosphotransferase Aur1/Ipt1" evidence="7">
    <location>
        <begin position="49"/>
        <end position="226"/>
    </location>
</feature>
<sequence length="556" mass="59453">MSALREVTGRRWPAWLGELGLVAALFLAYKAGRILTAGHADVATANAAKVWHLERLLRLPNELSVQNTLVDWHWLLLAANHYYAYVHFPATAVTLIWLYMRRPGLYLRTRRILALLTAVAFAVQMWFPLAPPRLTPGTGLLDTGTLYGPAVYGPPDTDALSNQYAAMPSLHVGWAVVVAGALFAATRNRWRWVWLAHPLITLLVVVGTGNHYWLDAIVAVTLLALVAVPVLGLGTLRQAVAATRPQTRRYALRALAVAVAGVAVVVAMRGRVPDPGDVIAVLADADVRWLAVAVLVQFLSQVAFARQQRALLTALDVVITRGAALAITYTRSAISMVLPAGAAMSAAFALRQYRRRGASVSVAATVMVLSGLASIIGLAVLYAGTAGLHTILVLALAAAALTGVFVLLRGRSFAWQPTWRWAGRALDQLRGIVAEARSVRARHWAVTIAYAVLNWLADLCCLIAVAHACGLPLSAFQLATAYLAVQVVRQIPVTPGGIGLIEASLLAGLVAAGAPYASATAVVLGYRLISFWLVLPAGLLAYLRLNRRADPAVVAV</sequence>
<dbReference type="Proteomes" id="UP000603200">
    <property type="component" value="Unassembled WGS sequence"/>
</dbReference>
<evidence type="ECO:0000256" key="5">
    <source>
        <dbReference type="ARBA" id="ARBA00023136"/>
    </source>
</evidence>
<organism evidence="8 9">
    <name type="scientific">Winogradskya humida</name>
    <dbReference type="NCBI Taxonomy" id="113566"/>
    <lineage>
        <taxon>Bacteria</taxon>
        <taxon>Bacillati</taxon>
        <taxon>Actinomycetota</taxon>
        <taxon>Actinomycetes</taxon>
        <taxon>Micromonosporales</taxon>
        <taxon>Micromonosporaceae</taxon>
        <taxon>Winogradskya</taxon>
    </lineage>
</organism>
<feature type="transmembrane region" description="Helical" evidence="6">
    <location>
        <begin position="164"/>
        <end position="185"/>
    </location>
</feature>
<evidence type="ECO:0000313" key="8">
    <source>
        <dbReference type="EMBL" id="GIE18698.1"/>
    </source>
</evidence>
<keyword evidence="5 6" id="KW-0472">Membrane</keyword>
<keyword evidence="4 6" id="KW-1133">Transmembrane helix</keyword>
<evidence type="ECO:0000256" key="4">
    <source>
        <dbReference type="ARBA" id="ARBA00022989"/>
    </source>
</evidence>
<dbReference type="EMBL" id="BOMN01000022">
    <property type="protein sequence ID" value="GIE18698.1"/>
    <property type="molecule type" value="Genomic_DNA"/>
</dbReference>
<feature type="transmembrane region" description="Helical" evidence="6">
    <location>
        <begin position="388"/>
        <end position="408"/>
    </location>
</feature>
<dbReference type="Pfam" id="PF14378">
    <property type="entry name" value="PAP2_3"/>
    <property type="match status" value="1"/>
</dbReference>
<name>A0ABQ3ZJN1_9ACTN</name>
<dbReference type="InterPro" id="IPR026841">
    <property type="entry name" value="Aur1/Ipt1"/>
</dbReference>
<feature type="transmembrane region" description="Helical" evidence="6">
    <location>
        <begin position="444"/>
        <end position="465"/>
    </location>
</feature>
<feature type="transmembrane region" description="Helical" evidence="6">
    <location>
        <begin position="112"/>
        <end position="129"/>
    </location>
</feature>
<dbReference type="NCBIfam" id="TIGR00374">
    <property type="entry name" value="flippase-like domain"/>
    <property type="match status" value="1"/>
</dbReference>
<evidence type="ECO:0000256" key="1">
    <source>
        <dbReference type="ARBA" id="ARBA00004651"/>
    </source>
</evidence>
<accession>A0ABQ3ZJN1</accession>
<comment type="subcellular location">
    <subcellularLocation>
        <location evidence="1">Cell membrane</location>
        <topology evidence="1">Multi-pass membrane protein</topology>
    </subcellularLocation>
</comment>
<protein>
    <recommendedName>
        <fullName evidence="7">Inositolphosphotransferase Aur1/Ipt1 domain-containing protein</fullName>
    </recommendedName>
</protein>
<evidence type="ECO:0000259" key="7">
    <source>
        <dbReference type="Pfam" id="PF14378"/>
    </source>
</evidence>
<dbReference type="PANTHER" id="PTHR31310:SF7">
    <property type="entry name" value="PA-PHOSPHATASE RELATED-FAMILY PROTEIN DDB_G0268928"/>
    <property type="match status" value="1"/>
</dbReference>
<evidence type="ECO:0000256" key="2">
    <source>
        <dbReference type="ARBA" id="ARBA00022475"/>
    </source>
</evidence>
<feature type="transmembrane region" description="Helical" evidence="6">
    <location>
        <begin position="82"/>
        <end position="100"/>
    </location>
</feature>
<dbReference type="InterPro" id="IPR022791">
    <property type="entry name" value="L-PG_synthase/AglD"/>
</dbReference>
<keyword evidence="9" id="KW-1185">Reference proteome</keyword>
<keyword evidence="3 6" id="KW-0812">Transmembrane</keyword>
<feature type="transmembrane region" description="Helical" evidence="6">
    <location>
        <begin position="250"/>
        <end position="267"/>
    </location>
</feature>